<dbReference type="EMBL" id="AP008218">
    <property type="protein sequence ID" value="BAF29660.1"/>
    <property type="molecule type" value="Genomic_DNA"/>
</dbReference>
<evidence type="ECO:0000313" key="1">
    <source>
        <dbReference type="EMBL" id="BAF29660.1"/>
    </source>
</evidence>
<sequence>MMICTSAACKFLDDELRTRTRGGNFCGCPCHLQQLWIVRVFGGGFSTVTPYHQMWGDDISMSNEILEKKLYMQLWIVRRGFSTVTPYHQMWGDD</sequence>
<reference evidence="1 2" key="1">
    <citation type="journal article" date="2005" name="Nature">
        <title>The map-based sequence of the rice genome.</title>
        <authorList>
            <consortium name="International rice genome sequencing project (IRGSP)"/>
            <person name="Matsumoto T."/>
            <person name="Wu J."/>
            <person name="Kanamori H."/>
            <person name="Katayose Y."/>
            <person name="Fujisawa M."/>
            <person name="Namiki N."/>
            <person name="Mizuno H."/>
            <person name="Yamamoto K."/>
            <person name="Antonio B.A."/>
            <person name="Baba T."/>
            <person name="Sakata K."/>
            <person name="Nagamura Y."/>
            <person name="Aoki H."/>
            <person name="Arikawa K."/>
            <person name="Arita K."/>
            <person name="Bito T."/>
            <person name="Chiden Y."/>
            <person name="Fujitsuka N."/>
            <person name="Fukunaka R."/>
            <person name="Hamada M."/>
            <person name="Harada C."/>
            <person name="Hayashi A."/>
            <person name="Hijishita S."/>
            <person name="Honda M."/>
            <person name="Hosokawa S."/>
            <person name="Ichikawa Y."/>
            <person name="Idonuma A."/>
            <person name="Iijima M."/>
            <person name="Ikeda M."/>
            <person name="Ikeno M."/>
            <person name="Ito K."/>
            <person name="Ito S."/>
            <person name="Ito T."/>
            <person name="Ito Y."/>
            <person name="Ito Y."/>
            <person name="Iwabuchi A."/>
            <person name="Kamiya K."/>
            <person name="Karasawa W."/>
            <person name="Kurita K."/>
            <person name="Katagiri S."/>
            <person name="Kikuta A."/>
            <person name="Kobayashi H."/>
            <person name="Kobayashi N."/>
            <person name="Machita K."/>
            <person name="Maehara T."/>
            <person name="Masukawa M."/>
            <person name="Mizubayashi T."/>
            <person name="Mukai Y."/>
            <person name="Nagasaki H."/>
            <person name="Nagata Y."/>
            <person name="Naito S."/>
            <person name="Nakashima M."/>
            <person name="Nakama Y."/>
            <person name="Nakamichi Y."/>
            <person name="Nakamura M."/>
            <person name="Meguro A."/>
            <person name="Negishi M."/>
            <person name="Ohta I."/>
            <person name="Ohta T."/>
            <person name="Okamoto M."/>
            <person name="Ono N."/>
            <person name="Saji S."/>
            <person name="Sakaguchi M."/>
            <person name="Sakai K."/>
            <person name="Shibata M."/>
            <person name="Shimokawa T."/>
            <person name="Song J."/>
            <person name="Takazaki Y."/>
            <person name="Terasawa K."/>
            <person name="Tsugane M."/>
            <person name="Tsuji K."/>
            <person name="Ueda S."/>
            <person name="Waki K."/>
            <person name="Yamagata H."/>
            <person name="Yamamoto M."/>
            <person name="Yamamoto S."/>
            <person name="Yamane H."/>
            <person name="Yoshiki S."/>
            <person name="Yoshihara R."/>
            <person name="Yukawa K."/>
            <person name="Zhong H."/>
            <person name="Yano M."/>
            <person name="Yuan Q."/>
            <person name="Ouyang S."/>
            <person name="Liu J."/>
            <person name="Jones K.M."/>
            <person name="Gansberger K."/>
            <person name="Moffat K."/>
            <person name="Hill J."/>
            <person name="Bera J."/>
            <person name="Fadrosh D."/>
            <person name="Jin S."/>
            <person name="Johri S."/>
            <person name="Kim M."/>
            <person name="Overton L."/>
            <person name="Reardon M."/>
            <person name="Tsitrin T."/>
            <person name="Vuong H."/>
            <person name="Weaver B."/>
            <person name="Ciecko A."/>
            <person name="Tallon L."/>
            <person name="Jackson J."/>
            <person name="Pai G."/>
            <person name="Aken S.V."/>
            <person name="Utterback T."/>
            <person name="Reidmuller S."/>
            <person name="Feldblyum T."/>
            <person name="Hsiao J."/>
            <person name="Zismann V."/>
            <person name="Iobst S."/>
            <person name="de Vazeille A.R."/>
            <person name="Buell C.R."/>
            <person name="Ying K."/>
            <person name="Li Y."/>
            <person name="Lu T."/>
            <person name="Huang Y."/>
            <person name="Zhao Q."/>
            <person name="Feng Q."/>
            <person name="Zhang L."/>
            <person name="Zhu J."/>
            <person name="Weng Q."/>
            <person name="Mu J."/>
            <person name="Lu Y."/>
            <person name="Fan D."/>
            <person name="Liu Y."/>
            <person name="Guan J."/>
            <person name="Zhang Y."/>
            <person name="Yu S."/>
            <person name="Liu X."/>
            <person name="Zhang Y."/>
            <person name="Hong G."/>
            <person name="Han B."/>
            <person name="Choisne N."/>
            <person name="Demange N."/>
            <person name="Orjeda G."/>
            <person name="Samain S."/>
            <person name="Cattolico L."/>
            <person name="Pelletier E."/>
            <person name="Couloux A."/>
            <person name="Segurens B."/>
            <person name="Wincker P."/>
            <person name="D'Hont A."/>
            <person name="Scarpelli C."/>
            <person name="Weissenbach J."/>
            <person name="Salanoubat M."/>
            <person name="Quetier F."/>
            <person name="Yu Y."/>
            <person name="Kim H.R."/>
            <person name="Rambo T."/>
            <person name="Currie J."/>
            <person name="Collura K."/>
            <person name="Luo M."/>
            <person name="Yang T."/>
            <person name="Ammiraju J.S.S."/>
            <person name="Engler F."/>
            <person name="Soderlund C."/>
            <person name="Wing R.A."/>
            <person name="Palmer L.E."/>
            <person name="de la Bastide M."/>
            <person name="Spiegel L."/>
            <person name="Nascimento L."/>
            <person name="Zutavern T."/>
            <person name="O'Shaughnessy A."/>
            <person name="Dike S."/>
            <person name="Dedhia N."/>
            <person name="Preston R."/>
            <person name="Balija V."/>
            <person name="McCombie W.R."/>
            <person name="Chow T."/>
            <person name="Chen H."/>
            <person name="Chung M."/>
            <person name="Chen C."/>
            <person name="Shaw J."/>
            <person name="Wu H."/>
            <person name="Hsiao K."/>
            <person name="Chao Y."/>
            <person name="Chu M."/>
            <person name="Cheng C."/>
            <person name="Hour A."/>
            <person name="Lee P."/>
            <person name="Lin S."/>
            <person name="Lin Y."/>
            <person name="Liou J."/>
            <person name="Liu S."/>
            <person name="Hsing Y."/>
            <person name="Raghuvanshi S."/>
            <person name="Mohanty A."/>
            <person name="Bharti A.K."/>
            <person name="Gaur A."/>
            <person name="Gupta V."/>
            <person name="Kumar D."/>
            <person name="Ravi V."/>
            <person name="Vij S."/>
            <person name="Kapur A."/>
            <person name="Khurana P."/>
            <person name="Khurana P."/>
            <person name="Khurana J.P."/>
            <person name="Tyagi A.K."/>
            <person name="Gaikwad K."/>
            <person name="Singh A."/>
            <person name="Dalal V."/>
            <person name="Srivastava S."/>
            <person name="Dixit A."/>
            <person name="Pal A.K."/>
            <person name="Ghazi I.A."/>
            <person name="Yadav M."/>
            <person name="Pandit A."/>
            <person name="Bhargava A."/>
            <person name="Sureshbabu K."/>
            <person name="Batra K."/>
            <person name="Sharma T.R."/>
            <person name="Mohapatra T."/>
            <person name="Singh N.K."/>
            <person name="Messing J."/>
            <person name="Nelson A.B."/>
            <person name="Fuks G."/>
            <person name="Kavchok S."/>
            <person name="Keizer G."/>
            <person name="Linton E."/>
            <person name="Llaca V."/>
            <person name="Song R."/>
            <person name="Tanyolac B."/>
            <person name="Young S."/>
            <person name="Ho-Il K."/>
            <person name="Hahn J.H."/>
            <person name="Sangsakoo G."/>
            <person name="Vanavichit A."/>
            <person name="de Mattos Luiz.A.T."/>
            <person name="Zimmer P.D."/>
            <person name="Malone G."/>
            <person name="Dellagostin O."/>
            <person name="de Oliveira A.C."/>
            <person name="Bevan M."/>
            <person name="Bancroft I."/>
            <person name="Minx P."/>
            <person name="Cordum H."/>
            <person name="Wilson R."/>
            <person name="Cheng Z."/>
            <person name="Jin W."/>
            <person name="Jiang J."/>
            <person name="Leong S.A."/>
            <person name="Iwama H."/>
            <person name="Gojobori T."/>
            <person name="Itoh T."/>
            <person name="Niimura Y."/>
            <person name="Fujii Y."/>
            <person name="Habara T."/>
            <person name="Sakai H."/>
            <person name="Sato Y."/>
            <person name="Wilson G."/>
            <person name="Kumar K."/>
            <person name="McCouch S."/>
            <person name="Juretic N."/>
            <person name="Hoen D."/>
            <person name="Wright S."/>
            <person name="Bruskiewich R."/>
            <person name="Bureau T."/>
            <person name="Miyao A."/>
            <person name="Hirochika H."/>
            <person name="Nishikawa T."/>
            <person name="Kadowaki K."/>
            <person name="Sugiura M."/>
            <person name="Burr B."/>
            <person name="Sasaki T."/>
        </authorList>
    </citation>
    <scope>NUCLEOTIDE SEQUENCE [LARGE SCALE GENOMIC DNA]</scope>
    <source>
        <strain evidence="2">cv. Nipponbare</strain>
    </source>
</reference>
<gene>
    <name evidence="1" type="ordered locus">Os12g0409600</name>
</gene>
<proteinExistence type="predicted"/>
<accession>Q0INQ5</accession>
<dbReference type="AlphaFoldDB" id="Q0INQ5"/>
<reference evidence="2" key="2">
    <citation type="journal article" date="2008" name="Nucleic Acids Res.">
        <title>The rice annotation project database (RAP-DB): 2008 update.</title>
        <authorList>
            <consortium name="The rice annotation project (RAP)"/>
        </authorList>
    </citation>
    <scope>GENOME REANNOTATION</scope>
    <source>
        <strain evidence="2">cv. Nipponbare</strain>
    </source>
</reference>
<evidence type="ECO:0000313" key="2">
    <source>
        <dbReference type="Proteomes" id="UP000000763"/>
    </source>
</evidence>
<protein>
    <submittedName>
        <fullName evidence="1">Os12g0409600 protein</fullName>
    </submittedName>
</protein>
<name>Q0INQ5_ORYSJ</name>
<dbReference type="Proteomes" id="UP000000763">
    <property type="component" value="Chromosome 12"/>
</dbReference>
<organism evidence="1 2">
    <name type="scientific">Oryza sativa subsp. japonica</name>
    <name type="common">Rice</name>
    <dbReference type="NCBI Taxonomy" id="39947"/>
    <lineage>
        <taxon>Eukaryota</taxon>
        <taxon>Viridiplantae</taxon>
        <taxon>Streptophyta</taxon>
        <taxon>Embryophyta</taxon>
        <taxon>Tracheophyta</taxon>
        <taxon>Spermatophyta</taxon>
        <taxon>Magnoliopsida</taxon>
        <taxon>Liliopsida</taxon>
        <taxon>Poales</taxon>
        <taxon>Poaceae</taxon>
        <taxon>BOP clade</taxon>
        <taxon>Oryzoideae</taxon>
        <taxon>Oryzeae</taxon>
        <taxon>Oryzinae</taxon>
        <taxon>Oryza</taxon>
        <taxon>Oryza sativa</taxon>
    </lineage>
</organism>
<dbReference type="KEGG" id="dosa:Os12g0409600"/>